<reference evidence="1 2" key="1">
    <citation type="submission" date="2019-07" db="EMBL/GenBank/DDBJ databases">
        <title>Genomic Encyclopedia of Archaeal and Bacterial Type Strains, Phase II (KMG-II): from individual species to whole genera.</title>
        <authorList>
            <person name="Goeker M."/>
        </authorList>
    </citation>
    <scope>NUCLEOTIDE SEQUENCE [LARGE SCALE GENOMIC DNA]</scope>
    <source>
        <strain evidence="1 2">DSM 18850</strain>
    </source>
</reference>
<proteinExistence type="predicted"/>
<comment type="caution">
    <text evidence="1">The sequence shown here is derived from an EMBL/GenBank/DDBJ whole genome shotgun (WGS) entry which is preliminary data.</text>
</comment>
<gene>
    <name evidence="1" type="ORF">BC792_12753</name>
</gene>
<evidence type="ECO:0000313" key="1">
    <source>
        <dbReference type="EMBL" id="TYP89452.1"/>
    </source>
</evidence>
<sequence length="70" mass="8064">MLEQFKKLMGYGSFRPYNGGYEVRVKDLDAAFNHAQEIVSKHNLQLKVYGRDVRLRSFFVAPEREEVAGG</sequence>
<dbReference type="EMBL" id="VNHX01000027">
    <property type="protein sequence ID" value="TYP89452.1"/>
    <property type="molecule type" value="Genomic_DNA"/>
</dbReference>
<name>A0A5S5D3R8_9SPHI</name>
<dbReference type="OrthoDB" id="9929642at2"/>
<accession>A0A5S5D3R8</accession>
<dbReference type="Proteomes" id="UP000325105">
    <property type="component" value="Unassembled WGS sequence"/>
</dbReference>
<evidence type="ECO:0000313" key="2">
    <source>
        <dbReference type="Proteomes" id="UP000325105"/>
    </source>
</evidence>
<dbReference type="RefSeq" id="WP_148910043.1">
    <property type="nucleotide sequence ID" value="NZ_VNHX01000027.1"/>
</dbReference>
<protein>
    <submittedName>
        <fullName evidence="1">Uncharacterized protein</fullName>
    </submittedName>
</protein>
<organism evidence="1 2">
    <name type="scientific">Sphingobacterium allocomposti</name>
    <dbReference type="NCBI Taxonomy" id="415956"/>
    <lineage>
        <taxon>Bacteria</taxon>
        <taxon>Pseudomonadati</taxon>
        <taxon>Bacteroidota</taxon>
        <taxon>Sphingobacteriia</taxon>
        <taxon>Sphingobacteriales</taxon>
        <taxon>Sphingobacteriaceae</taxon>
        <taxon>Sphingobacterium</taxon>
    </lineage>
</organism>
<keyword evidence="2" id="KW-1185">Reference proteome</keyword>
<dbReference type="AlphaFoldDB" id="A0A5S5D3R8"/>